<organism evidence="1 2">
    <name type="scientific">Monilinia fructicola</name>
    <name type="common">Brown rot fungus</name>
    <name type="synonym">Ciboria fructicola</name>
    <dbReference type="NCBI Taxonomy" id="38448"/>
    <lineage>
        <taxon>Eukaryota</taxon>
        <taxon>Fungi</taxon>
        <taxon>Dikarya</taxon>
        <taxon>Ascomycota</taxon>
        <taxon>Pezizomycotina</taxon>
        <taxon>Leotiomycetes</taxon>
        <taxon>Helotiales</taxon>
        <taxon>Sclerotiniaceae</taxon>
        <taxon>Monilinia</taxon>
    </lineage>
</organism>
<evidence type="ECO:0000313" key="2">
    <source>
        <dbReference type="Proteomes" id="UP000322873"/>
    </source>
</evidence>
<name>A0A5M9JF61_MONFR</name>
<comment type="caution">
    <text evidence="1">The sequence shown here is derived from an EMBL/GenBank/DDBJ whole genome shotgun (WGS) entry which is preliminary data.</text>
</comment>
<gene>
    <name evidence="1" type="ORF">EYC84_008383</name>
</gene>
<evidence type="ECO:0000313" key="1">
    <source>
        <dbReference type="EMBL" id="KAA8567951.1"/>
    </source>
</evidence>
<dbReference type="Proteomes" id="UP000322873">
    <property type="component" value="Unassembled WGS sequence"/>
</dbReference>
<keyword evidence="2" id="KW-1185">Reference proteome</keyword>
<dbReference type="AlphaFoldDB" id="A0A5M9JF61"/>
<proteinExistence type="predicted"/>
<dbReference type="EMBL" id="VICG01000010">
    <property type="protein sequence ID" value="KAA8567951.1"/>
    <property type="molecule type" value="Genomic_DNA"/>
</dbReference>
<reference evidence="1 2" key="1">
    <citation type="submission" date="2019-06" db="EMBL/GenBank/DDBJ databases">
        <title>Genome Sequence of the Brown Rot Fungal Pathogen Monilinia fructicola.</title>
        <authorList>
            <person name="De Miccolis Angelini R.M."/>
            <person name="Landi L."/>
            <person name="Abate D."/>
            <person name="Pollastro S."/>
            <person name="Romanazzi G."/>
            <person name="Faretra F."/>
        </authorList>
    </citation>
    <scope>NUCLEOTIDE SEQUENCE [LARGE SCALE GENOMIC DNA]</scope>
    <source>
        <strain evidence="1 2">Mfrc123</strain>
    </source>
</reference>
<protein>
    <submittedName>
        <fullName evidence="1">Uncharacterized protein</fullName>
    </submittedName>
</protein>
<accession>A0A5M9JF61</accession>
<sequence>MSPIQSIDLPKLGEASIARRRSSALAGIHLRNVVNPLDDILTPTALIRSVQDINAFFHLRGYKLAASHIGFIRLELGLYSLSAE</sequence>